<keyword evidence="4" id="KW-1185">Reference proteome</keyword>
<keyword evidence="2" id="KW-0472">Membrane</keyword>
<evidence type="ECO:0000256" key="1">
    <source>
        <dbReference type="SAM" id="MobiDB-lite"/>
    </source>
</evidence>
<dbReference type="Proteomes" id="UP000830326">
    <property type="component" value="Chromosome"/>
</dbReference>
<keyword evidence="2" id="KW-0812">Transmembrane</keyword>
<accession>A0ABY4HBU1</accession>
<protein>
    <recommendedName>
        <fullName evidence="5">Endolytic transglycosylase MltG</fullName>
    </recommendedName>
</protein>
<evidence type="ECO:0000313" key="3">
    <source>
        <dbReference type="EMBL" id="UOR12306.1"/>
    </source>
</evidence>
<organism evidence="3 4">
    <name type="scientific">Halobacillus amylolyticus</name>
    <dbReference type="NCBI Taxonomy" id="2932259"/>
    <lineage>
        <taxon>Bacteria</taxon>
        <taxon>Bacillati</taxon>
        <taxon>Bacillota</taxon>
        <taxon>Bacilli</taxon>
        <taxon>Bacillales</taxon>
        <taxon>Bacillaceae</taxon>
        <taxon>Halobacillus</taxon>
    </lineage>
</organism>
<evidence type="ECO:0000313" key="4">
    <source>
        <dbReference type="Proteomes" id="UP000830326"/>
    </source>
</evidence>
<dbReference type="Gene3D" id="3.30.1490.480">
    <property type="entry name" value="Endolytic murein transglycosylase"/>
    <property type="match status" value="1"/>
</dbReference>
<feature type="transmembrane region" description="Helical" evidence="2">
    <location>
        <begin position="7"/>
        <end position="26"/>
    </location>
</feature>
<gene>
    <name evidence="3" type="ORF">MUO15_01880</name>
</gene>
<reference evidence="3" key="1">
    <citation type="submission" date="2022-04" db="EMBL/GenBank/DDBJ databases">
        <title>Halobacillus sp. isolated from saltern.</title>
        <authorList>
            <person name="Won M."/>
            <person name="Lee C.-M."/>
            <person name="Woen H.-Y."/>
            <person name="Kwon S.-W."/>
        </authorList>
    </citation>
    <scope>NUCLEOTIDE SEQUENCE</scope>
    <source>
        <strain evidence="3">SSHM10-5</strain>
    </source>
</reference>
<evidence type="ECO:0008006" key="5">
    <source>
        <dbReference type="Google" id="ProtNLM"/>
    </source>
</evidence>
<feature type="region of interest" description="Disordered" evidence="1">
    <location>
        <begin position="63"/>
        <end position="85"/>
    </location>
</feature>
<name>A0ABY4HBU1_9BACI</name>
<keyword evidence="2" id="KW-1133">Transmembrane helix</keyword>
<sequence length="152" mass="16840">MKQTVRSFSVGLMAATLILSIFYWMGPGEASSGASQLSENVIIQNLEDKGYNVLTDEQLKSMVAPKAESNNVGETTTSQSDKEPENITLEIESGMSSTDISELLSDRGLIEDAQSFDQYMREEGYSRYIQIGEFEVSEEMSREQIADVITSN</sequence>
<proteinExistence type="predicted"/>
<evidence type="ECO:0000256" key="2">
    <source>
        <dbReference type="SAM" id="Phobius"/>
    </source>
</evidence>
<feature type="compositionally biased region" description="Polar residues" evidence="1">
    <location>
        <begin position="68"/>
        <end position="79"/>
    </location>
</feature>
<dbReference type="EMBL" id="CP095075">
    <property type="protein sequence ID" value="UOR12306.1"/>
    <property type="molecule type" value="Genomic_DNA"/>
</dbReference>
<dbReference type="RefSeq" id="WP_245033043.1">
    <property type="nucleotide sequence ID" value="NZ_CP095075.1"/>
</dbReference>